<protein>
    <recommendedName>
        <fullName evidence="3">Cell division protein ZapA</fullName>
    </recommendedName>
</protein>
<dbReference type="EMBL" id="FWDO01000005">
    <property type="protein sequence ID" value="SLM19432.1"/>
    <property type="molecule type" value="Genomic_DNA"/>
</dbReference>
<dbReference type="InterPro" id="IPR036192">
    <property type="entry name" value="Cell_div_ZapA-like_sf"/>
</dbReference>
<organism evidence="2">
    <name type="scientific">uncultured spirochete</name>
    <dbReference type="NCBI Taxonomy" id="156406"/>
    <lineage>
        <taxon>Bacteria</taxon>
        <taxon>Pseudomonadati</taxon>
        <taxon>Spirochaetota</taxon>
        <taxon>Spirochaetia</taxon>
        <taxon>Spirochaetales</taxon>
        <taxon>environmental samples</taxon>
    </lineage>
</organism>
<name>A0A3P3XT27_9SPIR</name>
<dbReference type="SUPFAM" id="SSF102829">
    <property type="entry name" value="Cell division protein ZapA-like"/>
    <property type="match status" value="1"/>
</dbReference>
<feature type="region of interest" description="Disordered" evidence="1">
    <location>
        <begin position="73"/>
        <end position="111"/>
    </location>
</feature>
<sequence>MSSISSNQPMHIEILGQSFSIKTDDSPEYIQNLVDELKQRYARISSRMNVADPLRVAILAGLFLLDDVKKMQNQTLPGRGGRTAANGSPAGHASNTSRTGNESGNPQPSNVNFDEEQILAQLDKRLGELGL</sequence>
<proteinExistence type="predicted"/>
<dbReference type="AlphaFoldDB" id="A0A3P3XT27"/>
<evidence type="ECO:0000313" key="2">
    <source>
        <dbReference type="EMBL" id="SLM19432.1"/>
    </source>
</evidence>
<accession>A0A3P3XT27</accession>
<evidence type="ECO:0000256" key="1">
    <source>
        <dbReference type="SAM" id="MobiDB-lite"/>
    </source>
</evidence>
<dbReference type="Pfam" id="PF05164">
    <property type="entry name" value="ZapA"/>
    <property type="match status" value="1"/>
</dbReference>
<feature type="compositionally biased region" description="Polar residues" evidence="1">
    <location>
        <begin position="93"/>
        <end position="111"/>
    </location>
</feature>
<gene>
    <name evidence="2" type="ORF">SPIRO4BDMA_50947</name>
</gene>
<reference evidence="2" key="1">
    <citation type="submission" date="2017-02" db="EMBL/GenBank/DDBJ databases">
        <authorList>
            <person name="Regsiter A."/>
            <person name="William W."/>
        </authorList>
    </citation>
    <scope>NUCLEOTIDE SEQUENCE</scope>
    <source>
        <strain evidence="2">BdmA 4</strain>
    </source>
</reference>
<evidence type="ECO:0008006" key="3">
    <source>
        <dbReference type="Google" id="ProtNLM"/>
    </source>
</evidence>
<dbReference type="InterPro" id="IPR007838">
    <property type="entry name" value="Cell_div_ZapA-like"/>
</dbReference>